<evidence type="ECO:0000313" key="7">
    <source>
        <dbReference type="EMBL" id="KAK4476479.1"/>
    </source>
</evidence>
<dbReference type="SUPFAM" id="SSF57850">
    <property type="entry name" value="RING/U-box"/>
    <property type="match status" value="1"/>
</dbReference>
<dbReference type="Proteomes" id="UP001291926">
    <property type="component" value="Unassembled WGS sequence"/>
</dbReference>
<evidence type="ECO:0000256" key="5">
    <source>
        <dbReference type="RuleBase" id="RU369093"/>
    </source>
</evidence>
<dbReference type="InterPro" id="IPR011989">
    <property type="entry name" value="ARM-like"/>
</dbReference>
<name>A0ABR0CH95_9LAMI</name>
<dbReference type="Pfam" id="PF04564">
    <property type="entry name" value="U-box"/>
    <property type="match status" value="1"/>
</dbReference>
<keyword evidence="8" id="KW-1185">Reference proteome</keyword>
<dbReference type="SUPFAM" id="SSF48371">
    <property type="entry name" value="ARM repeat"/>
    <property type="match status" value="1"/>
</dbReference>
<dbReference type="InterPro" id="IPR058678">
    <property type="entry name" value="ARM_PUB"/>
</dbReference>
<dbReference type="InterPro" id="IPR045210">
    <property type="entry name" value="RING-Ubox_PUB"/>
</dbReference>
<dbReference type="CDD" id="cd16664">
    <property type="entry name" value="RING-Ubox_PUB"/>
    <property type="match status" value="1"/>
</dbReference>
<dbReference type="EC" id="2.3.2.27" evidence="5"/>
<comment type="function">
    <text evidence="5">Functions as an E3 ubiquitin ligase.</text>
</comment>
<dbReference type="Pfam" id="PF25598">
    <property type="entry name" value="ARM_PUB"/>
    <property type="match status" value="1"/>
</dbReference>
<dbReference type="InterPro" id="IPR013083">
    <property type="entry name" value="Znf_RING/FYVE/PHD"/>
</dbReference>
<dbReference type="PANTHER" id="PTHR22849:SF23">
    <property type="entry name" value="U-BOX DOMAIN-CONTAINING PROTEIN"/>
    <property type="match status" value="1"/>
</dbReference>
<evidence type="ECO:0000256" key="3">
    <source>
        <dbReference type="ARBA" id="ARBA00022679"/>
    </source>
</evidence>
<proteinExistence type="predicted"/>
<organism evidence="7 8">
    <name type="scientific">Penstemon davidsonii</name>
    <dbReference type="NCBI Taxonomy" id="160366"/>
    <lineage>
        <taxon>Eukaryota</taxon>
        <taxon>Viridiplantae</taxon>
        <taxon>Streptophyta</taxon>
        <taxon>Embryophyta</taxon>
        <taxon>Tracheophyta</taxon>
        <taxon>Spermatophyta</taxon>
        <taxon>Magnoliopsida</taxon>
        <taxon>eudicotyledons</taxon>
        <taxon>Gunneridae</taxon>
        <taxon>Pentapetalae</taxon>
        <taxon>asterids</taxon>
        <taxon>lamiids</taxon>
        <taxon>Lamiales</taxon>
        <taxon>Plantaginaceae</taxon>
        <taxon>Cheloneae</taxon>
        <taxon>Penstemon</taxon>
    </lineage>
</organism>
<evidence type="ECO:0000256" key="4">
    <source>
        <dbReference type="ARBA" id="ARBA00022786"/>
    </source>
</evidence>
<dbReference type="PROSITE" id="PS51698">
    <property type="entry name" value="U_BOX"/>
    <property type="match status" value="1"/>
</dbReference>
<dbReference type="Gene3D" id="1.25.10.10">
    <property type="entry name" value="Leucine-rich Repeat Variant"/>
    <property type="match status" value="1"/>
</dbReference>
<evidence type="ECO:0000256" key="1">
    <source>
        <dbReference type="ARBA" id="ARBA00000900"/>
    </source>
</evidence>
<dbReference type="SMART" id="SM00504">
    <property type="entry name" value="Ubox"/>
    <property type="match status" value="1"/>
</dbReference>
<gene>
    <name evidence="7" type="ORF">RD792_015633</name>
</gene>
<dbReference type="InterPro" id="IPR045185">
    <property type="entry name" value="PUB22/23/24-like"/>
</dbReference>
<comment type="caution">
    <text evidence="7">The sequence shown here is derived from an EMBL/GenBank/DDBJ whole genome shotgun (WGS) entry which is preliminary data.</text>
</comment>
<evidence type="ECO:0000256" key="2">
    <source>
        <dbReference type="ARBA" id="ARBA00004906"/>
    </source>
</evidence>
<dbReference type="EMBL" id="JAYDYQ010002688">
    <property type="protein sequence ID" value="KAK4476479.1"/>
    <property type="molecule type" value="Genomic_DNA"/>
</dbReference>
<evidence type="ECO:0000259" key="6">
    <source>
        <dbReference type="PROSITE" id="PS51698"/>
    </source>
</evidence>
<keyword evidence="4 5" id="KW-0833">Ubl conjugation pathway</keyword>
<dbReference type="InterPro" id="IPR016024">
    <property type="entry name" value="ARM-type_fold"/>
</dbReference>
<sequence length="420" mass="47029">MEMDRDPCMDCPQDFRCPISMELMKDPVIISTGVTYDRINIEKWFLTYEKRSCPATMQPIESLDMTPNHTLKRLIITWLDSHVDRNLSSIPTPSGKHDELVTILGNIESSPFKVSSLRKLRCILGMGDEVKKDFKRLKGVEVIVRIIVQILVESTDFAATFTACEEALGVLDQVTFSDEDEEIIQILMKPDCMKAIGLMLQRGSADARFCSVSIFQKMAKPDHSHTCEWNFITEDLGIDFFKSLLEIISDEMCSTKASSCALNLLLQILNTSKKSRIKAIEAGGICTLIELLPDSNRPRCEKIMELIKCLCECADGRLAFTEHGLGIAAVSKKMLNVSNGATKIGVKILWLISSFNPTERVLEEMLGCGAVKKLVALLHIGGQSTTKERVVKILKLHGRMWKRYPNCFPSGLKDYLGLAN</sequence>
<dbReference type="Gene3D" id="3.30.40.10">
    <property type="entry name" value="Zinc/RING finger domain, C3HC4 (zinc finger)"/>
    <property type="match status" value="1"/>
</dbReference>
<reference evidence="7 8" key="1">
    <citation type="journal article" date="2023" name="bioRxiv">
        <title>Genome report: Whole genome sequence and annotation of Penstemon davidsonii.</title>
        <authorList>
            <person name="Ostevik K.L."/>
            <person name="Alabady M."/>
            <person name="Zhang M."/>
            <person name="Rausher M.D."/>
        </authorList>
    </citation>
    <scope>NUCLEOTIDE SEQUENCE [LARGE SCALE GENOMIC DNA]</scope>
    <source>
        <strain evidence="7">DNT005</strain>
        <tissue evidence="7">Whole leaf</tissue>
    </source>
</reference>
<evidence type="ECO:0000313" key="8">
    <source>
        <dbReference type="Proteomes" id="UP001291926"/>
    </source>
</evidence>
<dbReference type="PANTHER" id="PTHR22849">
    <property type="entry name" value="WDSAM1 PROTEIN"/>
    <property type="match status" value="1"/>
</dbReference>
<comment type="pathway">
    <text evidence="2 5">Protein modification; protein ubiquitination.</text>
</comment>
<feature type="domain" description="U-box" evidence="6">
    <location>
        <begin position="10"/>
        <end position="85"/>
    </location>
</feature>
<comment type="catalytic activity">
    <reaction evidence="1 5">
        <text>S-ubiquitinyl-[E2 ubiquitin-conjugating enzyme]-L-cysteine + [acceptor protein]-L-lysine = [E2 ubiquitin-conjugating enzyme]-L-cysteine + N(6)-ubiquitinyl-[acceptor protein]-L-lysine.</text>
        <dbReference type="EC" id="2.3.2.27"/>
    </reaction>
</comment>
<keyword evidence="3 5" id="KW-0808">Transferase</keyword>
<accession>A0ABR0CH95</accession>
<dbReference type="InterPro" id="IPR003613">
    <property type="entry name" value="Ubox_domain"/>
</dbReference>
<protein>
    <recommendedName>
        <fullName evidence="5 6">U-box domain-containing protein</fullName>
        <ecNumber evidence="5">2.3.2.27</ecNumber>
    </recommendedName>
    <alternativeName>
        <fullName evidence="5">RING-type E3 ubiquitin transferase PUB</fullName>
    </alternativeName>
</protein>